<keyword evidence="5" id="KW-0732">Signal</keyword>
<evidence type="ECO:0000313" key="9">
    <source>
        <dbReference type="Proteomes" id="UP001310890"/>
    </source>
</evidence>
<evidence type="ECO:0000256" key="2">
    <source>
        <dbReference type="ARBA" id="ARBA00022723"/>
    </source>
</evidence>
<evidence type="ECO:0000259" key="7">
    <source>
        <dbReference type="Pfam" id="PF02833"/>
    </source>
</evidence>
<comment type="cofactor">
    <cofactor evidence="1">
        <name>Mn(2+)</name>
        <dbReference type="ChEBI" id="CHEBI:29035"/>
    </cofactor>
</comment>
<proteinExistence type="predicted"/>
<evidence type="ECO:0008006" key="10">
    <source>
        <dbReference type="Google" id="ProtNLM"/>
    </source>
</evidence>
<dbReference type="AlphaFoldDB" id="A0AAN7T9R4"/>
<keyword evidence="4" id="KW-0464">Manganese</keyword>
<dbReference type="GO" id="GO:0046872">
    <property type="term" value="F:metal ion binding"/>
    <property type="evidence" value="ECO:0007669"/>
    <property type="project" value="UniProtKB-KW"/>
</dbReference>
<evidence type="ECO:0000259" key="6">
    <source>
        <dbReference type="Pfam" id="PF01368"/>
    </source>
</evidence>
<dbReference type="PANTHER" id="PTHR12112">
    <property type="entry name" value="BNIP - RELATED"/>
    <property type="match status" value="1"/>
</dbReference>
<evidence type="ECO:0000313" key="8">
    <source>
        <dbReference type="EMBL" id="KAK5108216.1"/>
    </source>
</evidence>
<keyword evidence="2" id="KW-0479">Metal-binding</keyword>
<name>A0AAN7T9R4_9PEZI</name>
<dbReference type="EMBL" id="JAVRRL010000092">
    <property type="protein sequence ID" value="KAK5108216.1"/>
    <property type="molecule type" value="Genomic_DNA"/>
</dbReference>
<dbReference type="InterPro" id="IPR001667">
    <property type="entry name" value="DDH_dom"/>
</dbReference>
<evidence type="ECO:0000256" key="3">
    <source>
        <dbReference type="ARBA" id="ARBA00022801"/>
    </source>
</evidence>
<feature type="domain" description="DHHA2" evidence="7">
    <location>
        <begin position="281"/>
        <end position="453"/>
    </location>
</feature>
<evidence type="ECO:0000256" key="5">
    <source>
        <dbReference type="SAM" id="SignalP"/>
    </source>
</evidence>
<sequence>MLPLLQSTLVLFGVLAAGQTALTPQDDQTILGSSRWQRPDTGVGHFSEWSRHMKKHFWEDWQNGKSSDWVMVMGNEGGDLDSMTSALTWAYHLTHATQNTSSPLKAIALLQTPSDQLDLRPENKLALQYAHMSAEHRDLLNINELPEDVETLSIKLKGIVLVDHPEPLRKWQDANIMSIFDHHVDVGAAPEASPRVFETVASCTTIVARQMLDELEQLPEEYHMPHELLKLILSAIALDSDALNPEKSTDIDRQTSERVLARSHWADRKLDEVMDDLDGKLGDAKKDLDQFALRDLLRRDWKAAFVDTPSPRTPTVHLGFSSIPISVNEQIQRTEWQEVFNWFVVHAAWTAERSIDISVSMSKHKVKVHDEAGVLIKKKKIREIVLVVRDDIRVNDKQADELFKVAFDAIEGDEQLAVKPRHDVGKLGKRQYIWTTECATCSRKYVKPIIEAAVKAWE</sequence>
<dbReference type="GO" id="GO:0005737">
    <property type="term" value="C:cytoplasm"/>
    <property type="evidence" value="ECO:0007669"/>
    <property type="project" value="InterPro"/>
</dbReference>
<dbReference type="Gene3D" id="3.90.1640.10">
    <property type="entry name" value="inorganic pyrophosphatase (n-terminal core)"/>
    <property type="match status" value="1"/>
</dbReference>
<feature type="domain" description="DDH" evidence="6">
    <location>
        <begin position="70"/>
        <end position="236"/>
    </location>
</feature>
<dbReference type="InterPro" id="IPR038763">
    <property type="entry name" value="DHH_sf"/>
</dbReference>
<dbReference type="Pfam" id="PF01368">
    <property type="entry name" value="DHH"/>
    <property type="match status" value="1"/>
</dbReference>
<comment type="caution">
    <text evidence="8">The sequence shown here is derived from an EMBL/GenBank/DDBJ whole genome shotgun (WGS) entry which is preliminary data.</text>
</comment>
<keyword evidence="3" id="KW-0378">Hydrolase</keyword>
<dbReference type="Pfam" id="PF02833">
    <property type="entry name" value="DHHA2"/>
    <property type="match status" value="1"/>
</dbReference>
<dbReference type="InterPro" id="IPR038222">
    <property type="entry name" value="DHHA2_dom_sf"/>
</dbReference>
<dbReference type="Proteomes" id="UP001310890">
    <property type="component" value="Unassembled WGS sequence"/>
</dbReference>
<organism evidence="8 9">
    <name type="scientific">Meristemomyces frigidus</name>
    <dbReference type="NCBI Taxonomy" id="1508187"/>
    <lineage>
        <taxon>Eukaryota</taxon>
        <taxon>Fungi</taxon>
        <taxon>Dikarya</taxon>
        <taxon>Ascomycota</taxon>
        <taxon>Pezizomycotina</taxon>
        <taxon>Dothideomycetes</taxon>
        <taxon>Dothideomycetidae</taxon>
        <taxon>Mycosphaerellales</taxon>
        <taxon>Teratosphaeriaceae</taxon>
        <taxon>Meristemomyces</taxon>
    </lineage>
</organism>
<feature type="signal peptide" evidence="5">
    <location>
        <begin position="1"/>
        <end position="16"/>
    </location>
</feature>
<dbReference type="GO" id="GO:0004309">
    <property type="term" value="F:exopolyphosphatase activity"/>
    <property type="evidence" value="ECO:0007669"/>
    <property type="project" value="TreeGrafter"/>
</dbReference>
<evidence type="ECO:0000256" key="1">
    <source>
        <dbReference type="ARBA" id="ARBA00001936"/>
    </source>
</evidence>
<dbReference type="Gene3D" id="3.10.310.20">
    <property type="entry name" value="DHHA2 domain"/>
    <property type="match status" value="1"/>
</dbReference>
<evidence type="ECO:0000256" key="4">
    <source>
        <dbReference type="ARBA" id="ARBA00023211"/>
    </source>
</evidence>
<dbReference type="SUPFAM" id="SSF64182">
    <property type="entry name" value="DHH phosphoesterases"/>
    <property type="match status" value="1"/>
</dbReference>
<protein>
    <recommendedName>
        <fullName evidence="10">DHH phosphoesterase</fullName>
    </recommendedName>
</protein>
<accession>A0AAN7T9R4</accession>
<feature type="chain" id="PRO_5042814342" description="DHH phosphoesterase" evidence="5">
    <location>
        <begin position="17"/>
        <end position="458"/>
    </location>
</feature>
<reference evidence="8" key="1">
    <citation type="submission" date="2023-08" db="EMBL/GenBank/DDBJ databases">
        <title>Black Yeasts Isolated from many extreme environments.</title>
        <authorList>
            <person name="Coleine C."/>
            <person name="Stajich J.E."/>
            <person name="Selbmann L."/>
        </authorList>
    </citation>
    <scope>NUCLEOTIDE SEQUENCE</scope>
    <source>
        <strain evidence="8">CCFEE 5401</strain>
    </source>
</reference>
<dbReference type="InterPro" id="IPR004097">
    <property type="entry name" value="DHHA2"/>
</dbReference>
<gene>
    <name evidence="8" type="ORF">LTR62_008672</name>
</gene>
<dbReference type="PANTHER" id="PTHR12112:SF20">
    <property type="entry name" value="EXOPOLYPHOSPHATASE"/>
    <property type="match status" value="1"/>
</dbReference>